<accession>A0ABS4J593</accession>
<dbReference type="SUPFAM" id="SSF52266">
    <property type="entry name" value="SGNH hydrolase"/>
    <property type="match status" value="1"/>
</dbReference>
<protein>
    <submittedName>
        <fullName evidence="2">Lysophospholipase L1-like esterase</fullName>
    </submittedName>
</protein>
<dbReference type="RefSeq" id="WP_209975827.1">
    <property type="nucleotide sequence ID" value="NZ_JAGGLB010000022.1"/>
</dbReference>
<gene>
    <name evidence="2" type="ORF">J2Z66_005585</name>
</gene>
<reference evidence="2 3" key="1">
    <citation type="submission" date="2021-03" db="EMBL/GenBank/DDBJ databases">
        <title>Genomic Encyclopedia of Type Strains, Phase IV (KMG-IV): sequencing the most valuable type-strain genomes for metagenomic binning, comparative biology and taxonomic classification.</title>
        <authorList>
            <person name="Goeker M."/>
        </authorList>
    </citation>
    <scope>NUCLEOTIDE SEQUENCE [LARGE SCALE GENOMIC DNA]</scope>
    <source>
        <strain evidence="2 3">DSM 26048</strain>
    </source>
</reference>
<evidence type="ECO:0000313" key="2">
    <source>
        <dbReference type="EMBL" id="MBP1993959.1"/>
    </source>
</evidence>
<name>A0ABS4J593_9BACL</name>
<dbReference type="InterPro" id="IPR051532">
    <property type="entry name" value="Ester_Hydrolysis_Enzymes"/>
</dbReference>
<dbReference type="PANTHER" id="PTHR30383:SF5">
    <property type="entry name" value="SGNH HYDROLASE-TYPE ESTERASE DOMAIN-CONTAINING PROTEIN"/>
    <property type="match status" value="1"/>
</dbReference>
<dbReference type="EMBL" id="JAGGLB010000022">
    <property type="protein sequence ID" value="MBP1993959.1"/>
    <property type="molecule type" value="Genomic_DNA"/>
</dbReference>
<proteinExistence type="predicted"/>
<dbReference type="Gene3D" id="3.40.50.1110">
    <property type="entry name" value="SGNH hydrolase"/>
    <property type="match status" value="1"/>
</dbReference>
<dbReference type="InterPro" id="IPR036514">
    <property type="entry name" value="SGNH_hydro_sf"/>
</dbReference>
<comment type="caution">
    <text evidence="2">The sequence shown here is derived from an EMBL/GenBank/DDBJ whole genome shotgun (WGS) entry which is preliminary data.</text>
</comment>
<dbReference type="InterPro" id="IPR013830">
    <property type="entry name" value="SGNH_hydro"/>
</dbReference>
<dbReference type="Proteomes" id="UP001519287">
    <property type="component" value="Unassembled WGS sequence"/>
</dbReference>
<dbReference type="Pfam" id="PF13472">
    <property type="entry name" value="Lipase_GDSL_2"/>
    <property type="match status" value="1"/>
</dbReference>
<sequence length="206" mass="23544">MLQIIEKLRNGQRSLIVCMGDSITEQNFHLHSHINYVGHFSEKLINTFGRNQFIINTGVSGDTTWGAVARLERDALRFKPDLVTLMFGMNDSARGMDELPVFKQNLESLIASIRESGSEVLLLTQNILKFEIKDNASRASYPYYAEAIREVAATTGAPLCDIYQKWEATAKEINYKHWMMMDDEIHPNEHGHQFMANILFEFLGLD</sequence>
<organism evidence="2 3">
    <name type="scientific">Paenibacillus eucommiae</name>
    <dbReference type="NCBI Taxonomy" id="1355755"/>
    <lineage>
        <taxon>Bacteria</taxon>
        <taxon>Bacillati</taxon>
        <taxon>Bacillota</taxon>
        <taxon>Bacilli</taxon>
        <taxon>Bacillales</taxon>
        <taxon>Paenibacillaceae</taxon>
        <taxon>Paenibacillus</taxon>
    </lineage>
</organism>
<dbReference type="PANTHER" id="PTHR30383">
    <property type="entry name" value="THIOESTERASE 1/PROTEASE 1/LYSOPHOSPHOLIPASE L1"/>
    <property type="match status" value="1"/>
</dbReference>
<evidence type="ECO:0000313" key="3">
    <source>
        <dbReference type="Proteomes" id="UP001519287"/>
    </source>
</evidence>
<keyword evidence="3" id="KW-1185">Reference proteome</keyword>
<feature type="domain" description="SGNH hydrolase-type esterase" evidence="1">
    <location>
        <begin position="18"/>
        <end position="193"/>
    </location>
</feature>
<evidence type="ECO:0000259" key="1">
    <source>
        <dbReference type="Pfam" id="PF13472"/>
    </source>
</evidence>